<accession>A0A379PMB4</accession>
<sequence length="780" mass="86163">MDRHALPIVTSSPQPSAAVDYRSQTRPFRRDEPVRPPAGAPNVLLVMIDDVGFGAASAFGGPCRTPTAERLAEDGLKYTRFHTTALCSPTRAATLTGRNHHSVGMGVISEMAGAAPGYNGTRPASAATVARILQGNGYTTGAFGKMHQTPTWEMTPAGPFDRWPCREGFDKFYGFLGAESDQFNPVLYEDFTVVAPPRTPEEGYHLSEDLVDRALAWIEGVNAVDENKPWFCYLPFGACHAPLQVPDEYLDKYRHEFDHGWDRQREITLERQKRLGVVPEDTVLAPWAPGLPHWDSLDDDAKKASARLMELYAAFLEHTDDQVGRLVDRLQETGALDNTLILYMLGDNGASAEGGLEGSFNYLAELNGYRSTTRDVLDRFDELGTPTSYPHYPASWALALDTPYQWAKQVASHYGGTRNGLIVHWPAGIAATGGLRHQWHHCVDITPTILEAASVPAPHTVDGVAQMPMEGVAMNYTFDDPAAEERHVTQYFEIFGNRGIYHEGWTAVTAHRAPWHMATYGLELPGLDEDRWELYDTTTDWSQARDLADEHPDALERLKQLFLTEAARYRVLPLDDRTVGRGSDPSSRPPHPFAGRRTVTLYPHMQGLVEKAAPSFFNRSFSLTARIDTRGSSCEGMLVGIGGRFGGFGFYVLESRPVFCYNFNGKEHTFVRGPALSEDVREVSVHFEYDGGGIGKGGRVTLLVDGAAVADGRVERTARAIFSMNEQLDIGIDRGSPVAEEIARRDRFAFSGTVHHVRIEFGSGGGVPVDEQRRIALATH</sequence>
<evidence type="ECO:0000259" key="3">
    <source>
        <dbReference type="Pfam" id="PF00884"/>
    </source>
</evidence>
<name>A0A379PMB4_9NOCA</name>
<dbReference type="CDD" id="cd16025">
    <property type="entry name" value="PAS_like"/>
    <property type="match status" value="1"/>
</dbReference>
<dbReference type="SUPFAM" id="SSF53649">
    <property type="entry name" value="Alkaline phosphatase-like"/>
    <property type="match status" value="1"/>
</dbReference>
<keyword evidence="5" id="KW-1185">Reference proteome</keyword>
<gene>
    <name evidence="4" type="primary">atsA_2</name>
    <name evidence="4" type="ORF">NCTC13296_04230</name>
</gene>
<proteinExistence type="inferred from homology"/>
<reference evidence="4 5" key="1">
    <citation type="submission" date="2018-06" db="EMBL/GenBank/DDBJ databases">
        <authorList>
            <consortium name="Pathogen Informatics"/>
            <person name="Doyle S."/>
        </authorList>
    </citation>
    <scope>NUCLEOTIDE SEQUENCE [LARGE SCALE GENOMIC DNA]</scope>
    <source>
        <strain evidence="4 5">NCTC13296</strain>
    </source>
</reference>
<dbReference type="GO" id="GO:0004065">
    <property type="term" value="F:arylsulfatase activity"/>
    <property type="evidence" value="ECO:0007669"/>
    <property type="project" value="UniProtKB-EC"/>
</dbReference>
<dbReference type="Gene3D" id="3.40.720.10">
    <property type="entry name" value="Alkaline Phosphatase, subunit A"/>
    <property type="match status" value="1"/>
</dbReference>
<dbReference type="InterPro" id="IPR050738">
    <property type="entry name" value="Sulfatase"/>
</dbReference>
<evidence type="ECO:0000313" key="4">
    <source>
        <dbReference type="EMBL" id="SUF09033.1"/>
    </source>
</evidence>
<dbReference type="OrthoDB" id="9777306at2"/>
<dbReference type="PANTHER" id="PTHR42693:SF43">
    <property type="entry name" value="BLL2667 PROTEIN"/>
    <property type="match status" value="1"/>
</dbReference>
<feature type="region of interest" description="Disordered" evidence="2">
    <location>
        <begin position="1"/>
        <end position="36"/>
    </location>
</feature>
<dbReference type="RefSeq" id="WP_064063684.1">
    <property type="nucleotide sequence ID" value="NZ_LPZN01000017.1"/>
</dbReference>
<protein>
    <submittedName>
        <fullName evidence="4">Arylsulfatase</fullName>
        <ecNumber evidence="4">3.1.6.1</ecNumber>
    </submittedName>
</protein>
<dbReference type="Gene3D" id="3.30.1120.10">
    <property type="match status" value="1"/>
</dbReference>
<dbReference type="InterPro" id="IPR013320">
    <property type="entry name" value="ConA-like_dom_sf"/>
</dbReference>
<dbReference type="AlphaFoldDB" id="A0A379PMB4"/>
<evidence type="ECO:0000313" key="5">
    <source>
        <dbReference type="Proteomes" id="UP000254569"/>
    </source>
</evidence>
<dbReference type="InterPro" id="IPR017850">
    <property type="entry name" value="Alkaline_phosphatase_core_sf"/>
</dbReference>
<dbReference type="PANTHER" id="PTHR42693">
    <property type="entry name" value="ARYLSULFATASE FAMILY MEMBER"/>
    <property type="match status" value="1"/>
</dbReference>
<dbReference type="EMBL" id="UGVI01000002">
    <property type="protein sequence ID" value="SUF09033.1"/>
    <property type="molecule type" value="Genomic_DNA"/>
</dbReference>
<keyword evidence="4" id="KW-0378">Hydrolase</keyword>
<dbReference type="InterPro" id="IPR000917">
    <property type="entry name" value="Sulfatase_N"/>
</dbReference>
<evidence type="ECO:0000256" key="1">
    <source>
        <dbReference type="ARBA" id="ARBA00008779"/>
    </source>
</evidence>
<dbReference type="Proteomes" id="UP000254569">
    <property type="component" value="Unassembled WGS sequence"/>
</dbReference>
<feature type="domain" description="Sulfatase N-terminal" evidence="3">
    <location>
        <begin position="41"/>
        <end position="454"/>
    </location>
</feature>
<evidence type="ECO:0000256" key="2">
    <source>
        <dbReference type="SAM" id="MobiDB-lite"/>
    </source>
</evidence>
<organism evidence="4 5">
    <name type="scientific">Rhodococcus gordoniae</name>
    <dbReference type="NCBI Taxonomy" id="223392"/>
    <lineage>
        <taxon>Bacteria</taxon>
        <taxon>Bacillati</taxon>
        <taxon>Actinomycetota</taxon>
        <taxon>Actinomycetes</taxon>
        <taxon>Mycobacteriales</taxon>
        <taxon>Nocardiaceae</taxon>
        <taxon>Rhodococcus</taxon>
    </lineage>
</organism>
<comment type="similarity">
    <text evidence="1">Belongs to the sulfatase family.</text>
</comment>
<dbReference type="SUPFAM" id="SSF49899">
    <property type="entry name" value="Concanavalin A-like lectins/glucanases"/>
    <property type="match status" value="1"/>
</dbReference>
<dbReference type="EC" id="3.1.6.1" evidence="4"/>
<dbReference type="Pfam" id="PF00884">
    <property type="entry name" value="Sulfatase"/>
    <property type="match status" value="1"/>
</dbReference>